<evidence type="ECO:0000256" key="8">
    <source>
        <dbReference type="ARBA" id="ARBA00023015"/>
    </source>
</evidence>
<evidence type="ECO:0000256" key="10">
    <source>
        <dbReference type="ARBA" id="ARBA00023163"/>
    </source>
</evidence>
<dbReference type="InterPro" id="IPR000197">
    <property type="entry name" value="Znf_TAZ"/>
</dbReference>
<dbReference type="Gene3D" id="3.30.60.90">
    <property type="match status" value="1"/>
</dbReference>
<dbReference type="PROSITE" id="PS01357">
    <property type="entry name" value="ZF_ZZ_1"/>
    <property type="match status" value="1"/>
</dbReference>
<dbReference type="PANTHER" id="PTHR13808:SF1">
    <property type="entry name" value="HISTONE ACETYLTRANSFERASE"/>
    <property type="match status" value="1"/>
</dbReference>
<dbReference type="InterPro" id="IPR000433">
    <property type="entry name" value="Znf_ZZ"/>
</dbReference>
<dbReference type="GO" id="GO:0004402">
    <property type="term" value="F:histone acetyltransferase activity"/>
    <property type="evidence" value="ECO:0007669"/>
    <property type="project" value="InterPro"/>
</dbReference>
<dbReference type="SMART" id="SM00551">
    <property type="entry name" value="ZnF_TAZ"/>
    <property type="match status" value="2"/>
</dbReference>
<dbReference type="GO" id="GO:0031490">
    <property type="term" value="F:chromatin DNA binding"/>
    <property type="evidence" value="ECO:0007669"/>
    <property type="project" value="TreeGrafter"/>
</dbReference>
<evidence type="ECO:0000256" key="13">
    <source>
        <dbReference type="PROSITE-ProRule" id="PRU00228"/>
    </source>
</evidence>
<dbReference type="GO" id="GO:0008270">
    <property type="term" value="F:zinc ion binding"/>
    <property type="evidence" value="ECO:0007669"/>
    <property type="project" value="UniProtKB-KW"/>
</dbReference>
<evidence type="ECO:0000256" key="7">
    <source>
        <dbReference type="ARBA" id="ARBA00022853"/>
    </source>
</evidence>
<keyword evidence="8" id="KW-0805">Transcription regulation</keyword>
<dbReference type="GO" id="GO:0003713">
    <property type="term" value="F:transcription coactivator activity"/>
    <property type="evidence" value="ECO:0007669"/>
    <property type="project" value="TreeGrafter"/>
</dbReference>
<dbReference type="GO" id="GO:0005634">
    <property type="term" value="C:nucleus"/>
    <property type="evidence" value="ECO:0007669"/>
    <property type="project" value="UniProtKB-SubCell"/>
</dbReference>
<dbReference type="OrthoDB" id="1304414at2759"/>
<keyword evidence="7" id="KW-0156">Chromatin regulator</keyword>
<evidence type="ECO:0000256" key="11">
    <source>
        <dbReference type="ARBA" id="ARBA00023242"/>
    </source>
</evidence>
<gene>
    <name evidence="16" type="ORF">FCM35_KLT00266</name>
</gene>
<dbReference type="GO" id="GO:0045944">
    <property type="term" value="P:positive regulation of transcription by RNA polymerase II"/>
    <property type="evidence" value="ECO:0007669"/>
    <property type="project" value="TreeGrafter"/>
</dbReference>
<evidence type="ECO:0000256" key="6">
    <source>
        <dbReference type="ARBA" id="ARBA00022833"/>
    </source>
</evidence>
<proteinExistence type="predicted"/>
<dbReference type="PANTHER" id="PTHR13808">
    <property type="entry name" value="CBP/P300-RELATED"/>
    <property type="match status" value="1"/>
</dbReference>
<sequence>MLKGQSSGMTAGLMEKEEIGAIADPIGHSWKCTSHNCSYGFCQEIKKLIANTKSCSSNCKELIYFLRQHNNNCKEAECDICNFVVRCNVCAHNVETGQGWYCKVCPNFEVCNRCYQKEGIYNHPHKLNTQNEKARQEAELKVKPILDVLLHSSKCQSGQYCHQRCRKMKALFHHGKLCEVRFGKGCPHCNKMWYILRCHAEACKEAECSVPRCKKTCTWNIYTGKLLCNKGERSITVQVLNEKSNFLKQKKSSMIDHARQTKIAILDPKQQVAL</sequence>
<feature type="domain" description="TAZ-type" evidence="14">
    <location>
        <begin position="131"/>
        <end position="216"/>
    </location>
</feature>
<dbReference type="EC" id="2.3.1.48" evidence="2"/>
<evidence type="ECO:0000256" key="9">
    <source>
        <dbReference type="ARBA" id="ARBA00023159"/>
    </source>
</evidence>
<accession>A0A833RKK3</accession>
<evidence type="ECO:0000256" key="3">
    <source>
        <dbReference type="ARBA" id="ARBA00022679"/>
    </source>
</evidence>
<dbReference type="PROSITE" id="PS50135">
    <property type="entry name" value="ZF_ZZ_2"/>
    <property type="match status" value="1"/>
</dbReference>
<comment type="caution">
    <text evidence="16">The sequence shown here is derived from an EMBL/GenBank/DDBJ whole genome shotgun (WGS) entry which is preliminary data.</text>
</comment>
<evidence type="ECO:0000256" key="12">
    <source>
        <dbReference type="ARBA" id="ARBA00048017"/>
    </source>
</evidence>
<evidence type="ECO:0000313" key="17">
    <source>
        <dbReference type="Proteomes" id="UP000623129"/>
    </source>
</evidence>
<reference evidence="16" key="1">
    <citation type="submission" date="2020-01" db="EMBL/GenBank/DDBJ databases">
        <title>Genome sequence of Kobresia littledalei, the first chromosome-level genome in the family Cyperaceae.</title>
        <authorList>
            <person name="Qu G."/>
        </authorList>
    </citation>
    <scope>NUCLEOTIDE SEQUENCE</scope>
    <source>
        <strain evidence="16">C.B.Clarke</strain>
        <tissue evidence="16">Leaf</tissue>
    </source>
</reference>
<keyword evidence="11" id="KW-0539">Nucleus</keyword>
<dbReference type="Proteomes" id="UP000623129">
    <property type="component" value="Unassembled WGS sequence"/>
</dbReference>
<dbReference type="SUPFAM" id="SSF57850">
    <property type="entry name" value="RING/U-box"/>
    <property type="match status" value="1"/>
</dbReference>
<dbReference type="AlphaFoldDB" id="A0A833RKK3"/>
<keyword evidence="5 13" id="KW-0863">Zinc-finger</keyword>
<feature type="domain" description="ZZ-type" evidence="15">
    <location>
        <begin position="82"/>
        <end position="139"/>
    </location>
</feature>
<dbReference type="Pfam" id="PF00569">
    <property type="entry name" value="ZZ"/>
    <property type="match status" value="1"/>
</dbReference>
<keyword evidence="17" id="KW-1185">Reference proteome</keyword>
<dbReference type="Pfam" id="PF02135">
    <property type="entry name" value="zf-TAZ"/>
    <property type="match status" value="2"/>
</dbReference>
<keyword evidence="6" id="KW-0862">Zinc</keyword>
<dbReference type="PROSITE" id="PS50134">
    <property type="entry name" value="ZF_TAZ"/>
    <property type="match status" value="1"/>
</dbReference>
<evidence type="ECO:0000313" key="16">
    <source>
        <dbReference type="EMBL" id="KAF3341628.1"/>
    </source>
</evidence>
<keyword evidence="9" id="KW-0010">Activator</keyword>
<protein>
    <recommendedName>
        <fullName evidence="2">histone acetyltransferase</fullName>
        <ecNumber evidence="2">2.3.1.48</ecNumber>
    </recommendedName>
</protein>
<evidence type="ECO:0000256" key="5">
    <source>
        <dbReference type="ARBA" id="ARBA00022771"/>
    </source>
</evidence>
<name>A0A833RKK3_9POAL</name>
<comment type="catalytic activity">
    <reaction evidence="12">
        <text>L-lysyl-[protein] + acetyl-CoA = N(6)-acetyl-L-lysyl-[protein] + CoA + H(+)</text>
        <dbReference type="Rhea" id="RHEA:45948"/>
        <dbReference type="Rhea" id="RHEA-COMP:9752"/>
        <dbReference type="Rhea" id="RHEA-COMP:10731"/>
        <dbReference type="ChEBI" id="CHEBI:15378"/>
        <dbReference type="ChEBI" id="CHEBI:29969"/>
        <dbReference type="ChEBI" id="CHEBI:57287"/>
        <dbReference type="ChEBI" id="CHEBI:57288"/>
        <dbReference type="ChEBI" id="CHEBI:61930"/>
        <dbReference type="EC" id="2.3.1.48"/>
    </reaction>
</comment>
<keyword evidence="10" id="KW-0804">Transcription</keyword>
<dbReference type="InterPro" id="IPR013178">
    <property type="entry name" value="Histone_AcTrfase_Rtt109/CBP"/>
</dbReference>
<keyword evidence="3 16" id="KW-0808">Transferase</keyword>
<evidence type="ECO:0000259" key="15">
    <source>
        <dbReference type="PROSITE" id="PS50135"/>
    </source>
</evidence>
<dbReference type="InterPro" id="IPR035898">
    <property type="entry name" value="TAZ_dom_sf"/>
</dbReference>
<organism evidence="16 17">
    <name type="scientific">Carex littledalei</name>
    <dbReference type="NCBI Taxonomy" id="544730"/>
    <lineage>
        <taxon>Eukaryota</taxon>
        <taxon>Viridiplantae</taxon>
        <taxon>Streptophyta</taxon>
        <taxon>Embryophyta</taxon>
        <taxon>Tracheophyta</taxon>
        <taxon>Spermatophyta</taxon>
        <taxon>Magnoliopsida</taxon>
        <taxon>Liliopsida</taxon>
        <taxon>Poales</taxon>
        <taxon>Cyperaceae</taxon>
        <taxon>Cyperoideae</taxon>
        <taxon>Cariceae</taxon>
        <taxon>Carex</taxon>
        <taxon>Carex subgen. Euthyceras</taxon>
    </lineage>
</organism>
<dbReference type="EMBL" id="SWLB01000001">
    <property type="protein sequence ID" value="KAF3341628.1"/>
    <property type="molecule type" value="Genomic_DNA"/>
</dbReference>
<dbReference type="SUPFAM" id="SSF57933">
    <property type="entry name" value="TAZ domain"/>
    <property type="match status" value="2"/>
</dbReference>
<evidence type="ECO:0000256" key="2">
    <source>
        <dbReference type="ARBA" id="ARBA00013184"/>
    </source>
</evidence>
<dbReference type="GO" id="GO:0000123">
    <property type="term" value="C:histone acetyltransferase complex"/>
    <property type="evidence" value="ECO:0007669"/>
    <property type="project" value="TreeGrafter"/>
</dbReference>
<evidence type="ECO:0000259" key="14">
    <source>
        <dbReference type="PROSITE" id="PS50134"/>
    </source>
</evidence>
<dbReference type="Gene3D" id="1.20.1020.10">
    <property type="entry name" value="TAZ domain"/>
    <property type="match status" value="2"/>
</dbReference>
<dbReference type="GO" id="GO:0005667">
    <property type="term" value="C:transcription regulator complex"/>
    <property type="evidence" value="ECO:0007669"/>
    <property type="project" value="TreeGrafter"/>
</dbReference>
<keyword evidence="4" id="KW-0479">Metal-binding</keyword>
<evidence type="ECO:0000256" key="4">
    <source>
        <dbReference type="ARBA" id="ARBA00022723"/>
    </source>
</evidence>
<dbReference type="InterPro" id="IPR043145">
    <property type="entry name" value="Znf_ZZ_sf"/>
</dbReference>
<comment type="subcellular location">
    <subcellularLocation>
        <location evidence="1">Nucleus</location>
    </subcellularLocation>
</comment>
<evidence type="ECO:0000256" key="1">
    <source>
        <dbReference type="ARBA" id="ARBA00004123"/>
    </source>
</evidence>